<reference evidence="1" key="1">
    <citation type="journal article" date="2020" name="mSystems">
        <title>Genome- and Community-Level Interaction Insights into Carbon Utilization and Element Cycling Functions of Hydrothermarchaeota in Hydrothermal Sediment.</title>
        <authorList>
            <person name="Zhou Z."/>
            <person name="Liu Y."/>
            <person name="Xu W."/>
            <person name="Pan J."/>
            <person name="Luo Z.H."/>
            <person name="Li M."/>
        </authorList>
    </citation>
    <scope>NUCLEOTIDE SEQUENCE [LARGE SCALE GENOMIC DNA]</scope>
    <source>
        <strain evidence="1">SpSt-349</strain>
    </source>
</reference>
<dbReference type="CDD" id="cd07067">
    <property type="entry name" value="HP_PGM_like"/>
    <property type="match status" value="1"/>
</dbReference>
<dbReference type="InterPro" id="IPR013078">
    <property type="entry name" value="His_Pase_superF_clade-1"/>
</dbReference>
<accession>A0A831UBW4</accession>
<dbReference type="GO" id="GO:0016791">
    <property type="term" value="F:phosphatase activity"/>
    <property type="evidence" value="ECO:0007669"/>
    <property type="project" value="TreeGrafter"/>
</dbReference>
<dbReference type="SUPFAM" id="SSF53254">
    <property type="entry name" value="Phosphoglycerate mutase-like"/>
    <property type="match status" value="1"/>
</dbReference>
<dbReference type="PANTHER" id="PTHR48100">
    <property type="entry name" value="BROAD-SPECIFICITY PHOSPHATASE YOR283W-RELATED"/>
    <property type="match status" value="1"/>
</dbReference>
<dbReference type="Gene3D" id="3.40.50.1240">
    <property type="entry name" value="Phosphoglycerate mutase-like"/>
    <property type="match status" value="1"/>
</dbReference>
<sequence>MKLYLIRHAEAIERCAGVREEDRWLTPKGREGFRESARRLAKKGEIPAVIATSPLVRAVQTAEILAEVLDFGGELCVSRELAPGFSVEGLLRLAQACGMPRSLAVVGHEPDLGEVLGRLLGRGGALPLKKGMMVALKLEAAEGAMSARFRWLIQDGRKQRAFPEDG</sequence>
<dbReference type="EMBL" id="DSOV01000028">
    <property type="protein sequence ID" value="HEN42107.1"/>
    <property type="molecule type" value="Genomic_DNA"/>
</dbReference>
<dbReference type="SMART" id="SM00855">
    <property type="entry name" value="PGAM"/>
    <property type="match status" value="1"/>
</dbReference>
<dbReference type="AlphaFoldDB" id="A0A831UBW4"/>
<protein>
    <submittedName>
        <fullName evidence="1">Protein phosphatase</fullName>
    </submittedName>
</protein>
<comment type="caution">
    <text evidence="1">The sequence shown here is derived from an EMBL/GenBank/DDBJ whole genome shotgun (WGS) entry which is preliminary data.</text>
</comment>
<gene>
    <name evidence="1" type="ORF">ENQ87_06975</name>
</gene>
<dbReference type="Pfam" id="PF00300">
    <property type="entry name" value="His_Phos_1"/>
    <property type="match status" value="1"/>
</dbReference>
<dbReference type="InterPro" id="IPR029033">
    <property type="entry name" value="His_PPase_superfam"/>
</dbReference>
<dbReference type="GO" id="GO:0005737">
    <property type="term" value="C:cytoplasm"/>
    <property type="evidence" value="ECO:0007669"/>
    <property type="project" value="TreeGrafter"/>
</dbReference>
<organism evidence="1">
    <name type="scientific">Geobacter metallireducens</name>
    <dbReference type="NCBI Taxonomy" id="28232"/>
    <lineage>
        <taxon>Bacteria</taxon>
        <taxon>Pseudomonadati</taxon>
        <taxon>Thermodesulfobacteriota</taxon>
        <taxon>Desulfuromonadia</taxon>
        <taxon>Geobacterales</taxon>
        <taxon>Geobacteraceae</taxon>
        <taxon>Geobacter</taxon>
    </lineage>
</organism>
<name>A0A831UBW4_GEOME</name>
<proteinExistence type="predicted"/>
<evidence type="ECO:0000313" key="1">
    <source>
        <dbReference type="EMBL" id="HEN42107.1"/>
    </source>
</evidence>
<dbReference type="InterPro" id="IPR050275">
    <property type="entry name" value="PGM_Phosphatase"/>
</dbReference>
<dbReference type="PANTHER" id="PTHR48100:SF1">
    <property type="entry name" value="HISTIDINE PHOSPHATASE FAMILY PROTEIN-RELATED"/>
    <property type="match status" value="1"/>
</dbReference>